<name>X1TEF5_9ZZZZ</name>
<dbReference type="AlphaFoldDB" id="X1TEF5"/>
<accession>X1TEF5</accession>
<feature type="non-terminal residue" evidence="1">
    <location>
        <position position="1"/>
    </location>
</feature>
<proteinExistence type="predicted"/>
<organism evidence="1">
    <name type="scientific">marine sediment metagenome</name>
    <dbReference type="NCBI Taxonomy" id="412755"/>
    <lineage>
        <taxon>unclassified sequences</taxon>
        <taxon>metagenomes</taxon>
        <taxon>ecological metagenomes</taxon>
    </lineage>
</organism>
<gene>
    <name evidence="1" type="ORF">S12H4_48326</name>
</gene>
<comment type="caution">
    <text evidence="1">The sequence shown here is derived from an EMBL/GenBank/DDBJ whole genome shotgun (WGS) entry which is preliminary data.</text>
</comment>
<dbReference type="EMBL" id="BARW01030188">
    <property type="protein sequence ID" value="GAJ03693.1"/>
    <property type="molecule type" value="Genomic_DNA"/>
</dbReference>
<sequence>PCFIPAMKEIGLRLEAGETQENYCCRYTFTIYRMTNILRARWFGEGPAELIKKVKGGIA</sequence>
<protein>
    <submittedName>
        <fullName evidence="1">Uncharacterized protein</fullName>
    </submittedName>
</protein>
<reference evidence="1" key="1">
    <citation type="journal article" date="2014" name="Front. Microbiol.">
        <title>High frequency of phylogenetically diverse reductive dehalogenase-homologous genes in deep subseafloor sedimentary metagenomes.</title>
        <authorList>
            <person name="Kawai M."/>
            <person name="Futagami T."/>
            <person name="Toyoda A."/>
            <person name="Takaki Y."/>
            <person name="Nishi S."/>
            <person name="Hori S."/>
            <person name="Arai W."/>
            <person name="Tsubouchi T."/>
            <person name="Morono Y."/>
            <person name="Uchiyama I."/>
            <person name="Ito T."/>
            <person name="Fujiyama A."/>
            <person name="Inagaki F."/>
            <person name="Takami H."/>
        </authorList>
    </citation>
    <scope>NUCLEOTIDE SEQUENCE</scope>
    <source>
        <strain evidence="1">Expedition CK06-06</strain>
    </source>
</reference>
<evidence type="ECO:0000313" key="1">
    <source>
        <dbReference type="EMBL" id="GAJ03693.1"/>
    </source>
</evidence>